<reference evidence="8 9" key="1">
    <citation type="submission" date="2019-03" db="EMBL/GenBank/DDBJ databases">
        <title>Genomic Encyclopedia of Type Strains, Phase IV (KMG-IV): sequencing the most valuable type-strain genomes for metagenomic binning, comparative biology and taxonomic classification.</title>
        <authorList>
            <person name="Goeker M."/>
        </authorList>
    </citation>
    <scope>NUCLEOTIDE SEQUENCE [LARGE SCALE GENOMIC DNA]</scope>
    <source>
        <strain evidence="8 9">DSM 103428</strain>
    </source>
</reference>
<dbReference type="Pfam" id="PF25183">
    <property type="entry name" value="OMP_b-brl_4"/>
    <property type="match status" value="1"/>
</dbReference>
<evidence type="ECO:0000256" key="3">
    <source>
        <dbReference type="ARBA" id="ARBA00022452"/>
    </source>
</evidence>
<dbReference type="InterPro" id="IPR036942">
    <property type="entry name" value="Beta-barrel_TonB_sf"/>
</dbReference>
<dbReference type="Proteomes" id="UP000295210">
    <property type="component" value="Unassembled WGS sequence"/>
</dbReference>
<evidence type="ECO:0000313" key="9">
    <source>
        <dbReference type="Proteomes" id="UP000295210"/>
    </source>
</evidence>
<name>A0A4R1L3F3_9BACT</name>
<dbReference type="PANTHER" id="PTHR30069">
    <property type="entry name" value="TONB-DEPENDENT OUTER MEMBRANE RECEPTOR"/>
    <property type="match status" value="1"/>
</dbReference>
<keyword evidence="4" id="KW-0812">Transmembrane</keyword>
<dbReference type="Gene3D" id="2.60.40.1120">
    <property type="entry name" value="Carboxypeptidase-like, regulatory domain"/>
    <property type="match status" value="1"/>
</dbReference>
<protein>
    <submittedName>
        <fullName evidence="8">Carboxypeptidase family protein</fullName>
    </submittedName>
</protein>
<evidence type="ECO:0000313" key="8">
    <source>
        <dbReference type="EMBL" id="TCK70729.1"/>
    </source>
</evidence>
<evidence type="ECO:0000256" key="1">
    <source>
        <dbReference type="ARBA" id="ARBA00004571"/>
    </source>
</evidence>
<evidence type="ECO:0000256" key="4">
    <source>
        <dbReference type="ARBA" id="ARBA00022692"/>
    </source>
</evidence>
<dbReference type="InterPro" id="IPR039426">
    <property type="entry name" value="TonB-dep_rcpt-like"/>
</dbReference>
<dbReference type="InterPro" id="IPR057601">
    <property type="entry name" value="Oar-like_b-barrel"/>
</dbReference>
<feature type="domain" description="TonB-dependent transporter Oar-like beta-barrel" evidence="7">
    <location>
        <begin position="247"/>
        <end position="1075"/>
    </location>
</feature>
<comment type="caution">
    <text evidence="8">The sequence shown here is derived from an EMBL/GenBank/DDBJ whole genome shotgun (WGS) entry which is preliminary data.</text>
</comment>
<keyword evidence="3" id="KW-1134">Transmembrane beta strand</keyword>
<keyword evidence="8" id="KW-0378">Hydrolase</keyword>
<organism evidence="8 9">
    <name type="scientific">Acidipila rosea</name>
    <dbReference type="NCBI Taxonomy" id="768535"/>
    <lineage>
        <taxon>Bacteria</taxon>
        <taxon>Pseudomonadati</taxon>
        <taxon>Acidobacteriota</taxon>
        <taxon>Terriglobia</taxon>
        <taxon>Terriglobales</taxon>
        <taxon>Acidobacteriaceae</taxon>
        <taxon>Acidipila</taxon>
    </lineage>
</organism>
<keyword evidence="5" id="KW-0472">Membrane</keyword>
<keyword evidence="9" id="KW-1185">Reference proteome</keyword>
<dbReference type="Pfam" id="PF13620">
    <property type="entry name" value="CarboxypepD_reg"/>
    <property type="match status" value="1"/>
</dbReference>
<sequence length="1082" mass="119704">MRAQFLPVRSFCLVLGLLGLLVLQRPIYAQSSTAGAIAGSLSDQQGKRLAGAHVVLHSLATAFEREASADAAGSYRFAEVPPGRYWIEASAAGFAPWRAEGVTVEVGRLTMLNAVLAIGSAQQSVSVRSEAPYLDTTTAAVTNNVDQTAIENLPSNGRRWSNFALLAPGVTPDLNGFGLLSFRGISVLLNNNTIDGADNNQAFFSEERGRTRIGYSTSQASVEEFQVNTSNYSSEYGRAAGGVVNTVTKSGGNKLHGQLFFYDRDAAWGATNPYTTLTTRNAQGIYITNPYQAKDIRQQWGLGAGGPIRKDKLFWFFTYDQFKRDFPGIAQPYQPAKLYSAPSAQTIQTLAARTSTTPAVALANYNAVLHGLNSLLGIVPRTGDQTIYFPKVDWQAGERDHFTFQYNRMRWTSLNGVQTETSLNYGAASFGNDYVKEDWGIVRWEHFLSENLLNEARYQYGRDDESELSGPPAPFEQAFSNNVYGKPPQVSLVPSSYGFRFGKPALLDRIAYPNETRNQFIDTLTWIHGAHTVKAGYDYDYVNDYSNAIYDQNGTYDYANIENFVADLLSPNHCNGTTGGVGNLPCYSYFQQGIGPTIFQFQSADYAAFLADEWKLRPNLTFSYGVRYEYERLPNTNKNLVNPDIAQTAKLPHDKNNFGPRLGLAWDIFGSGQSVLRAGVGIYYGRIVNSTAFTALTSTGMPNSQRLFFYRPTDLGAPPFPYVFNGTPVLSIQPDAVYFDNHFQNPQITQTELSFEQELGRGTVLSFTYMGSFGHELPNFVDTNISLTNVGTITYNISDATGKGPLHNSYTTRFYTTRINPNYQQVTDIFSETNSVYHAGVMKLSHRMARFLDLQGAYTFARALDYNQNESTFADRNDLLDPANFRLEYGNSNFDIRHRVSGGGVARVPWHLHGPWGAALNGYLLSSTVELRTGLPFSMRTLGSIPSLEYVDSVNRIQKLEGLGPSINGSGGDNRIAEVGRNTFRYPRVYNVAARFAKNTKLNERVTLQMLAEVFNVLNHPNVTHIDTIGYVIDGGTTPGGNAHMTYESGAHGTSEFNTITNANSNTLYSQRQIQIAFKLSF</sequence>
<keyword evidence="8" id="KW-0645">Protease</keyword>
<evidence type="ECO:0000256" key="6">
    <source>
        <dbReference type="ARBA" id="ARBA00023237"/>
    </source>
</evidence>
<keyword evidence="2" id="KW-0813">Transport</keyword>
<dbReference type="GO" id="GO:0009279">
    <property type="term" value="C:cell outer membrane"/>
    <property type="evidence" value="ECO:0007669"/>
    <property type="project" value="UniProtKB-SubCell"/>
</dbReference>
<dbReference type="GO" id="GO:0030246">
    <property type="term" value="F:carbohydrate binding"/>
    <property type="evidence" value="ECO:0007669"/>
    <property type="project" value="InterPro"/>
</dbReference>
<evidence type="ECO:0000256" key="2">
    <source>
        <dbReference type="ARBA" id="ARBA00022448"/>
    </source>
</evidence>
<dbReference type="PANTHER" id="PTHR30069:SF46">
    <property type="entry name" value="OAR PROTEIN"/>
    <property type="match status" value="1"/>
</dbReference>
<evidence type="ECO:0000256" key="5">
    <source>
        <dbReference type="ARBA" id="ARBA00023136"/>
    </source>
</evidence>
<dbReference type="Gene3D" id="2.40.170.20">
    <property type="entry name" value="TonB-dependent receptor, beta-barrel domain"/>
    <property type="match status" value="1"/>
</dbReference>
<accession>A0A4R1L3F3</accession>
<dbReference type="InterPro" id="IPR013784">
    <property type="entry name" value="Carb-bd-like_fold"/>
</dbReference>
<gene>
    <name evidence="8" type="ORF">C7378_3116</name>
</gene>
<dbReference type="AlphaFoldDB" id="A0A4R1L3F3"/>
<dbReference type="EMBL" id="SMGK01000006">
    <property type="protein sequence ID" value="TCK70729.1"/>
    <property type="molecule type" value="Genomic_DNA"/>
</dbReference>
<evidence type="ECO:0000259" key="7">
    <source>
        <dbReference type="Pfam" id="PF25183"/>
    </source>
</evidence>
<dbReference type="GO" id="GO:0004180">
    <property type="term" value="F:carboxypeptidase activity"/>
    <property type="evidence" value="ECO:0007669"/>
    <property type="project" value="UniProtKB-KW"/>
</dbReference>
<dbReference type="GO" id="GO:0044718">
    <property type="term" value="P:siderophore transmembrane transport"/>
    <property type="evidence" value="ECO:0007669"/>
    <property type="project" value="TreeGrafter"/>
</dbReference>
<proteinExistence type="predicted"/>
<dbReference type="SUPFAM" id="SSF49452">
    <property type="entry name" value="Starch-binding domain-like"/>
    <property type="match status" value="1"/>
</dbReference>
<keyword evidence="8" id="KW-0121">Carboxypeptidase</keyword>
<dbReference type="GO" id="GO:0015344">
    <property type="term" value="F:siderophore uptake transmembrane transporter activity"/>
    <property type="evidence" value="ECO:0007669"/>
    <property type="project" value="TreeGrafter"/>
</dbReference>
<dbReference type="SUPFAM" id="SSF56935">
    <property type="entry name" value="Porins"/>
    <property type="match status" value="1"/>
</dbReference>
<keyword evidence="6" id="KW-0998">Cell outer membrane</keyword>
<comment type="subcellular location">
    <subcellularLocation>
        <location evidence="1">Cell outer membrane</location>
        <topology evidence="1">Multi-pass membrane protein</topology>
    </subcellularLocation>
</comment>